<comment type="caution">
    <text evidence="2">The sequence shown here is derived from an EMBL/GenBank/DDBJ whole genome shotgun (WGS) entry which is preliminary data.</text>
</comment>
<dbReference type="PANTHER" id="PTHR14359:SF6">
    <property type="entry name" value="PHOSPHOPANTOTHENOYLCYSTEINE DECARBOXYLASE"/>
    <property type="match status" value="1"/>
</dbReference>
<dbReference type="InterPro" id="IPR036551">
    <property type="entry name" value="Flavin_trans-like"/>
</dbReference>
<dbReference type="PANTHER" id="PTHR14359">
    <property type="entry name" value="HOMO-OLIGOMERIC FLAVIN CONTAINING CYS DECARBOXYLASE FAMILY"/>
    <property type="match status" value="1"/>
</dbReference>
<dbReference type="Pfam" id="PF02441">
    <property type="entry name" value="Flavoprotein"/>
    <property type="match status" value="1"/>
</dbReference>
<protein>
    <recommendedName>
        <fullName evidence="1">Flavoprotein domain-containing protein</fullName>
    </recommendedName>
</protein>
<feature type="domain" description="Flavoprotein" evidence="1">
    <location>
        <begin position="35"/>
        <end position="178"/>
    </location>
</feature>
<sequence length="208" mass="21894">MEMDATPFAQGSEAAGIPLLPPRAPRHLPLARGQVVLIGTGAFSAAELPGWAALLRSWYGWSIRPCLTHSAQQLVSRDALAAGAGSAVWGPKWPTSDGVLPHQDLAAWADLMLVMPTTTNFLAKCAAGMPDSLALSTVMSATCPVVLVPSFPEAALRRPSLERNLKLAEEEGYYVVPTQNGVSVHTGRTGPGAMADLVTVLRFVASVL</sequence>
<accession>A0ABT0Z8Z9</accession>
<dbReference type="RefSeq" id="WP_252422192.1">
    <property type="nucleotide sequence ID" value="NZ_JAMWMR010000002.1"/>
</dbReference>
<reference evidence="2 3" key="1">
    <citation type="submission" date="2022-05" db="EMBL/GenBank/DDBJ databases">
        <title>Streptomyces sp. nov. RY43-2 isolated from soil of a peat swamp forest.</title>
        <authorList>
            <person name="Kanchanasin P."/>
            <person name="Tanasupawat S."/>
            <person name="Phongsopitanun W."/>
        </authorList>
    </citation>
    <scope>NUCLEOTIDE SEQUENCE [LARGE SCALE GENOMIC DNA]</scope>
    <source>
        <strain evidence="2 3">RY43-2</strain>
    </source>
</reference>
<dbReference type="Proteomes" id="UP001523219">
    <property type="component" value="Unassembled WGS sequence"/>
</dbReference>
<evidence type="ECO:0000313" key="2">
    <source>
        <dbReference type="EMBL" id="MCN9239970.1"/>
    </source>
</evidence>
<keyword evidence="3" id="KW-1185">Reference proteome</keyword>
<organism evidence="2 3">
    <name type="scientific">Streptomyces macrolidinus</name>
    <dbReference type="NCBI Taxonomy" id="2952607"/>
    <lineage>
        <taxon>Bacteria</taxon>
        <taxon>Bacillati</taxon>
        <taxon>Actinomycetota</taxon>
        <taxon>Actinomycetes</taxon>
        <taxon>Kitasatosporales</taxon>
        <taxon>Streptomycetaceae</taxon>
        <taxon>Streptomyces</taxon>
    </lineage>
</organism>
<name>A0ABT0Z8Z9_9ACTN</name>
<proteinExistence type="predicted"/>
<dbReference type="SUPFAM" id="SSF52507">
    <property type="entry name" value="Homo-oligomeric flavin-containing Cys decarboxylases, HFCD"/>
    <property type="match status" value="1"/>
</dbReference>
<dbReference type="EMBL" id="JAMWMR010000002">
    <property type="protein sequence ID" value="MCN9239970.1"/>
    <property type="molecule type" value="Genomic_DNA"/>
</dbReference>
<evidence type="ECO:0000259" key="1">
    <source>
        <dbReference type="Pfam" id="PF02441"/>
    </source>
</evidence>
<evidence type="ECO:0000313" key="3">
    <source>
        <dbReference type="Proteomes" id="UP001523219"/>
    </source>
</evidence>
<gene>
    <name evidence="2" type="ORF">NGF19_04060</name>
</gene>
<dbReference type="Gene3D" id="3.40.50.1950">
    <property type="entry name" value="Flavin prenyltransferase-like"/>
    <property type="match status" value="1"/>
</dbReference>
<dbReference type="InterPro" id="IPR003382">
    <property type="entry name" value="Flavoprotein"/>
</dbReference>